<feature type="transmembrane region" description="Helical" evidence="7">
    <location>
        <begin position="385"/>
        <end position="402"/>
    </location>
</feature>
<feature type="transmembrane region" description="Helical" evidence="7">
    <location>
        <begin position="473"/>
        <end position="498"/>
    </location>
</feature>
<name>A0AAW1UK04_9CUCU</name>
<dbReference type="GO" id="GO:0070782">
    <property type="term" value="P:phosphatidylserine exposure on apoptotic cell surface"/>
    <property type="evidence" value="ECO:0007669"/>
    <property type="project" value="TreeGrafter"/>
</dbReference>
<evidence type="ECO:0000256" key="7">
    <source>
        <dbReference type="RuleBase" id="RU910716"/>
    </source>
</evidence>
<comment type="similarity">
    <text evidence="2 7">Belongs to the XK family.</text>
</comment>
<protein>
    <recommendedName>
        <fullName evidence="7">XK-related protein</fullName>
    </recommendedName>
</protein>
<feature type="transmembrane region" description="Helical" evidence="7">
    <location>
        <begin position="357"/>
        <end position="379"/>
    </location>
</feature>
<dbReference type="PANTHER" id="PTHR16024">
    <property type="entry name" value="XK-RELATED PROTEIN"/>
    <property type="match status" value="1"/>
</dbReference>
<dbReference type="Proteomes" id="UP001431783">
    <property type="component" value="Unassembled WGS sequence"/>
</dbReference>
<keyword evidence="9" id="KW-1185">Reference proteome</keyword>
<dbReference type="GO" id="GO:0043652">
    <property type="term" value="P:engulfment of apoptotic cell"/>
    <property type="evidence" value="ECO:0007669"/>
    <property type="project" value="TreeGrafter"/>
</dbReference>
<dbReference type="Pfam" id="PF09815">
    <property type="entry name" value="XK-related"/>
    <property type="match status" value="2"/>
</dbReference>
<keyword evidence="3" id="KW-1003">Cell membrane</keyword>
<dbReference type="InterPro" id="IPR050895">
    <property type="entry name" value="XK-related_scramblase"/>
</dbReference>
<evidence type="ECO:0000313" key="9">
    <source>
        <dbReference type="Proteomes" id="UP001431783"/>
    </source>
</evidence>
<evidence type="ECO:0000256" key="2">
    <source>
        <dbReference type="ARBA" id="ARBA00008789"/>
    </source>
</evidence>
<feature type="transmembrane region" description="Helical" evidence="7">
    <location>
        <begin position="439"/>
        <end position="461"/>
    </location>
</feature>
<evidence type="ECO:0000313" key="8">
    <source>
        <dbReference type="EMBL" id="KAK9879719.1"/>
    </source>
</evidence>
<organism evidence="8 9">
    <name type="scientific">Henosepilachna vigintioctopunctata</name>
    <dbReference type="NCBI Taxonomy" id="420089"/>
    <lineage>
        <taxon>Eukaryota</taxon>
        <taxon>Metazoa</taxon>
        <taxon>Ecdysozoa</taxon>
        <taxon>Arthropoda</taxon>
        <taxon>Hexapoda</taxon>
        <taxon>Insecta</taxon>
        <taxon>Pterygota</taxon>
        <taxon>Neoptera</taxon>
        <taxon>Endopterygota</taxon>
        <taxon>Coleoptera</taxon>
        <taxon>Polyphaga</taxon>
        <taxon>Cucujiformia</taxon>
        <taxon>Coccinelloidea</taxon>
        <taxon>Coccinellidae</taxon>
        <taxon>Epilachninae</taxon>
        <taxon>Epilachnini</taxon>
        <taxon>Henosepilachna</taxon>
    </lineage>
</organism>
<feature type="transmembrane region" description="Helical" evidence="7">
    <location>
        <begin position="188"/>
        <end position="207"/>
    </location>
</feature>
<keyword evidence="4 7" id="KW-0812">Transmembrane</keyword>
<feature type="transmembrane region" description="Helical" evidence="7">
    <location>
        <begin position="59"/>
        <end position="86"/>
    </location>
</feature>
<dbReference type="EMBL" id="JARQZJ010000062">
    <property type="protein sequence ID" value="KAK9879719.1"/>
    <property type="molecule type" value="Genomic_DNA"/>
</dbReference>
<dbReference type="GO" id="GO:1902742">
    <property type="term" value="P:apoptotic process involved in development"/>
    <property type="evidence" value="ECO:0007669"/>
    <property type="project" value="TreeGrafter"/>
</dbReference>
<proteinExistence type="inferred from homology"/>
<dbReference type="PANTHER" id="PTHR16024:SF27">
    <property type="entry name" value="XK-RELATED PROTEIN"/>
    <property type="match status" value="1"/>
</dbReference>
<comment type="caution">
    <text evidence="8">The sequence shown here is derived from an EMBL/GenBank/DDBJ whole genome shotgun (WGS) entry which is preliminary data.</text>
</comment>
<evidence type="ECO:0000256" key="4">
    <source>
        <dbReference type="ARBA" id="ARBA00022692"/>
    </source>
</evidence>
<feature type="transmembrane region" description="Helical" evidence="7">
    <location>
        <begin position="98"/>
        <end position="117"/>
    </location>
</feature>
<feature type="transmembrane region" description="Helical" evidence="7">
    <location>
        <begin position="25"/>
        <end position="47"/>
    </location>
</feature>
<feature type="transmembrane region" description="Helical" evidence="7">
    <location>
        <begin position="414"/>
        <end position="433"/>
    </location>
</feature>
<reference evidence="8 9" key="1">
    <citation type="submission" date="2023-03" db="EMBL/GenBank/DDBJ databases">
        <title>Genome insight into feeding habits of ladybird beetles.</title>
        <authorList>
            <person name="Li H.-S."/>
            <person name="Huang Y.-H."/>
            <person name="Pang H."/>
        </authorList>
    </citation>
    <scope>NUCLEOTIDE SEQUENCE [LARGE SCALE GENOMIC DNA]</scope>
    <source>
        <strain evidence="8">SYSU_2023b</strain>
        <tissue evidence="8">Whole body</tissue>
    </source>
</reference>
<accession>A0AAW1UK04</accession>
<dbReference type="InterPro" id="IPR018629">
    <property type="entry name" value="XK-rel"/>
</dbReference>
<keyword evidence="5 7" id="KW-1133">Transmembrane helix</keyword>
<evidence type="ECO:0000256" key="5">
    <source>
        <dbReference type="ARBA" id="ARBA00022989"/>
    </source>
</evidence>
<evidence type="ECO:0000256" key="3">
    <source>
        <dbReference type="ARBA" id="ARBA00022475"/>
    </source>
</evidence>
<evidence type="ECO:0000256" key="1">
    <source>
        <dbReference type="ARBA" id="ARBA00004651"/>
    </source>
</evidence>
<dbReference type="GO" id="GO:0005886">
    <property type="term" value="C:plasma membrane"/>
    <property type="evidence" value="ECO:0007669"/>
    <property type="project" value="UniProtKB-SubCell"/>
</dbReference>
<sequence>MSQSSKSVTRKTLLGFPLTAKQDVLYNYLIPSTGACFLYVFLLATEISLIHRHFKDGNYVWAWITLVFLYLPAFGSCAITLSSLELWPDVKLWTKNNIVWVLIKIVQHLLFPIWSLWRFAERIFWSIEAYRSEDDDSREYAIFMATSPRTIELYIFLQAFLQSLPQVLFQLCLLMRHSHTTDKQTAYAQFLSIAFNIMKLSITVTYYQRFKTQKLAGSKYPWHKFEKYQFDPSLDEVTLRRKTLGTSMIPSVYKKTKNIDSASTGIKEEAEEDLYEPVVNRRSSDIYLDPEIRGSYLPAYSSRIQSEADGPKRFSRWSRRQTYNSSTSSNDCSEPDFNIRRILYIKGLPEDDLAGKLIAFCWWSAFLLARVLAISAFQYFYPAQVLYILVAHFLLTLALLCYDAKSNEVTRSKAVFFLFVCYIYLFCIIEFKIKFKKTYFIYFGFFSIVYLENFVMCMVWWYGNLKSIETDFWFKYCFYIIITCSICSFASMIFYFTINKPKKVVVGQVLK</sequence>
<evidence type="ECO:0000256" key="6">
    <source>
        <dbReference type="ARBA" id="ARBA00023136"/>
    </source>
</evidence>
<comment type="subcellular location">
    <subcellularLocation>
        <location evidence="1">Cell membrane</location>
        <topology evidence="1">Multi-pass membrane protein</topology>
    </subcellularLocation>
    <subcellularLocation>
        <location evidence="7">Membrane</location>
        <topology evidence="7">Multi-pass membrane protein</topology>
    </subcellularLocation>
</comment>
<gene>
    <name evidence="8" type="ORF">WA026_006779</name>
</gene>
<dbReference type="AlphaFoldDB" id="A0AAW1UK04"/>
<keyword evidence="6 7" id="KW-0472">Membrane</keyword>
<feature type="transmembrane region" description="Helical" evidence="7">
    <location>
        <begin position="153"/>
        <end position="176"/>
    </location>
</feature>